<dbReference type="PANTHER" id="PTHR35910">
    <property type="entry name" value="2EXR DOMAIN-CONTAINING PROTEIN"/>
    <property type="match status" value="1"/>
</dbReference>
<feature type="compositionally biased region" description="Low complexity" evidence="1">
    <location>
        <begin position="32"/>
        <end position="47"/>
    </location>
</feature>
<feature type="compositionally biased region" description="Polar residues" evidence="1">
    <location>
        <begin position="1"/>
        <end position="15"/>
    </location>
</feature>
<evidence type="ECO:0000313" key="4">
    <source>
        <dbReference type="Proteomes" id="UP000504636"/>
    </source>
</evidence>
<keyword evidence="4" id="KW-1185">Reference proteome</keyword>
<evidence type="ECO:0000313" key="3">
    <source>
        <dbReference type="EMBL" id="KAF2811342.1"/>
    </source>
</evidence>
<organism evidence="3">
    <name type="scientific">Mytilinidion resinicola</name>
    <dbReference type="NCBI Taxonomy" id="574789"/>
    <lineage>
        <taxon>Eukaryota</taxon>
        <taxon>Fungi</taxon>
        <taxon>Dikarya</taxon>
        <taxon>Ascomycota</taxon>
        <taxon>Pezizomycotina</taxon>
        <taxon>Dothideomycetes</taxon>
        <taxon>Pleosporomycetidae</taxon>
        <taxon>Mytilinidiales</taxon>
        <taxon>Mytilinidiaceae</taxon>
        <taxon>Mytilinidion</taxon>
    </lineage>
</organism>
<dbReference type="PANTHER" id="PTHR35910:SF1">
    <property type="entry name" value="2EXR DOMAIN-CONTAINING PROTEIN"/>
    <property type="match status" value="1"/>
</dbReference>
<dbReference type="Pfam" id="PF20150">
    <property type="entry name" value="2EXR"/>
    <property type="match status" value="1"/>
</dbReference>
<evidence type="ECO:0000313" key="5">
    <source>
        <dbReference type="RefSeq" id="XP_033578306.1"/>
    </source>
</evidence>
<name>A0A6A6YR04_9PEZI</name>
<dbReference type="GeneID" id="54454819"/>
<reference evidence="5" key="2">
    <citation type="submission" date="2020-04" db="EMBL/GenBank/DDBJ databases">
        <authorList>
            <consortium name="NCBI Genome Project"/>
        </authorList>
    </citation>
    <scope>NUCLEOTIDE SEQUENCE</scope>
    <source>
        <strain evidence="5">CBS 304.34</strain>
    </source>
</reference>
<gene>
    <name evidence="3 5" type="ORF">BDZ99DRAFT_274070</name>
</gene>
<protein>
    <recommendedName>
        <fullName evidence="2">2EXR domain-containing protein</fullName>
    </recommendedName>
</protein>
<reference evidence="3 5" key="1">
    <citation type="journal article" date="2020" name="Stud. Mycol.">
        <title>101 Dothideomycetes genomes: a test case for predicting lifestyles and emergence of pathogens.</title>
        <authorList>
            <person name="Haridas S."/>
            <person name="Albert R."/>
            <person name="Binder M."/>
            <person name="Bloem J."/>
            <person name="Labutti K."/>
            <person name="Salamov A."/>
            <person name="Andreopoulos B."/>
            <person name="Baker S."/>
            <person name="Barry K."/>
            <person name="Bills G."/>
            <person name="Bluhm B."/>
            <person name="Cannon C."/>
            <person name="Castanera R."/>
            <person name="Culley D."/>
            <person name="Daum C."/>
            <person name="Ezra D."/>
            <person name="Gonzalez J."/>
            <person name="Henrissat B."/>
            <person name="Kuo A."/>
            <person name="Liang C."/>
            <person name="Lipzen A."/>
            <person name="Lutzoni F."/>
            <person name="Magnuson J."/>
            <person name="Mondo S."/>
            <person name="Nolan M."/>
            <person name="Ohm R."/>
            <person name="Pangilinan J."/>
            <person name="Park H.-J."/>
            <person name="Ramirez L."/>
            <person name="Alfaro M."/>
            <person name="Sun H."/>
            <person name="Tritt A."/>
            <person name="Yoshinaga Y."/>
            <person name="Zwiers L.-H."/>
            <person name="Turgeon B."/>
            <person name="Goodwin S."/>
            <person name="Spatafora J."/>
            <person name="Crous P."/>
            <person name="Grigoriev I."/>
        </authorList>
    </citation>
    <scope>NUCLEOTIDE SEQUENCE</scope>
    <source>
        <strain evidence="3 5">CBS 304.34</strain>
    </source>
</reference>
<dbReference type="EMBL" id="MU003698">
    <property type="protein sequence ID" value="KAF2811342.1"/>
    <property type="molecule type" value="Genomic_DNA"/>
</dbReference>
<evidence type="ECO:0000256" key="1">
    <source>
        <dbReference type="SAM" id="MobiDB-lite"/>
    </source>
</evidence>
<sequence length="303" mass="34014">MLNSKATDQGPTSTAPHDGATAPSPEAEVSYTTDQHSPSSDSSFPQFPRLPKELRLSIWRMATTSHELSTPPRWITLTHHTEMDPTSRLTEPVRPAAITVSPWDPSTLNASYEARGETLKLLRRKSQILSLHIAGNVPPLEVPFDYEKDVLYLAGEGATRRADAAQIMKFWSTSSVIPKEQRERVRHLAVGYADNAGLTEQARRNEFCNGLAEFTGLESLTIVTNGRWQGIRKWIYSFENTHGACPGVLFRSILAEVQRTLPNFPWFANFSYVEDHRGFPSEDESDGESTDYGEEDDFYDDGY</sequence>
<feature type="compositionally biased region" description="Acidic residues" evidence="1">
    <location>
        <begin position="281"/>
        <end position="303"/>
    </location>
</feature>
<proteinExistence type="predicted"/>
<dbReference type="RefSeq" id="XP_033578306.1">
    <property type="nucleotide sequence ID" value="XM_033713926.1"/>
</dbReference>
<reference evidence="5" key="3">
    <citation type="submission" date="2025-04" db="UniProtKB">
        <authorList>
            <consortium name="RefSeq"/>
        </authorList>
    </citation>
    <scope>IDENTIFICATION</scope>
    <source>
        <strain evidence="5">CBS 304.34</strain>
    </source>
</reference>
<evidence type="ECO:0000259" key="2">
    <source>
        <dbReference type="Pfam" id="PF20150"/>
    </source>
</evidence>
<dbReference type="Proteomes" id="UP000504636">
    <property type="component" value="Unplaced"/>
</dbReference>
<feature type="region of interest" description="Disordered" evidence="1">
    <location>
        <begin position="278"/>
        <end position="303"/>
    </location>
</feature>
<dbReference type="AlphaFoldDB" id="A0A6A6YR04"/>
<feature type="domain" description="2EXR" evidence="2">
    <location>
        <begin position="44"/>
        <end position="151"/>
    </location>
</feature>
<feature type="region of interest" description="Disordered" evidence="1">
    <location>
        <begin position="1"/>
        <end position="48"/>
    </location>
</feature>
<dbReference type="InterPro" id="IPR045518">
    <property type="entry name" value="2EXR"/>
</dbReference>
<accession>A0A6A6YR04</accession>